<feature type="active site" description="Proton donor/acceptor" evidence="2">
    <location>
        <position position="229"/>
    </location>
</feature>
<evidence type="ECO:0000259" key="4">
    <source>
        <dbReference type="Pfam" id="PF08450"/>
    </source>
</evidence>
<organism evidence="5 6">
    <name type="scientific">Geodia barretti</name>
    <name type="common">Barrett's horny sponge</name>
    <dbReference type="NCBI Taxonomy" id="519541"/>
    <lineage>
        <taxon>Eukaryota</taxon>
        <taxon>Metazoa</taxon>
        <taxon>Porifera</taxon>
        <taxon>Demospongiae</taxon>
        <taxon>Heteroscleromorpha</taxon>
        <taxon>Tetractinellida</taxon>
        <taxon>Astrophorina</taxon>
        <taxon>Geodiidae</taxon>
        <taxon>Geodia</taxon>
    </lineage>
</organism>
<feature type="binding site" evidence="3">
    <location>
        <position position="115"/>
    </location>
    <ligand>
        <name>substrate</name>
    </ligand>
</feature>
<dbReference type="Proteomes" id="UP001174909">
    <property type="component" value="Unassembled WGS sequence"/>
</dbReference>
<feature type="binding site" evidence="3">
    <location>
        <position position="167"/>
    </location>
    <ligand>
        <name>a divalent metal cation</name>
        <dbReference type="ChEBI" id="CHEBI:60240"/>
    </ligand>
</feature>
<reference evidence="5" key="1">
    <citation type="submission" date="2023-03" db="EMBL/GenBank/DDBJ databases">
        <authorList>
            <person name="Steffen K."/>
            <person name="Cardenas P."/>
        </authorList>
    </citation>
    <scope>NUCLEOTIDE SEQUENCE</scope>
</reference>
<keyword evidence="6" id="KW-1185">Reference proteome</keyword>
<feature type="binding site" evidence="3">
    <location>
        <position position="117"/>
    </location>
    <ligand>
        <name>substrate</name>
    </ligand>
</feature>
<dbReference type="InterPro" id="IPR013658">
    <property type="entry name" value="SGL"/>
</dbReference>
<dbReference type="PANTHER" id="PTHR47572">
    <property type="entry name" value="LIPOPROTEIN-RELATED"/>
    <property type="match status" value="1"/>
</dbReference>
<accession>A0AA35X0D4</accession>
<proteinExistence type="predicted"/>
<dbReference type="Pfam" id="PF08450">
    <property type="entry name" value="SGL"/>
    <property type="match status" value="1"/>
</dbReference>
<feature type="binding site" evidence="3">
    <location>
        <position position="229"/>
    </location>
    <ligand>
        <name>a divalent metal cation</name>
        <dbReference type="ChEBI" id="CHEBI:60240"/>
    </ligand>
</feature>
<evidence type="ECO:0000313" key="5">
    <source>
        <dbReference type="EMBL" id="CAI8033400.1"/>
    </source>
</evidence>
<name>A0AA35X0D4_GEOBA</name>
<dbReference type="GO" id="GO:0016787">
    <property type="term" value="F:hydrolase activity"/>
    <property type="evidence" value="ECO:0007669"/>
    <property type="project" value="UniProtKB-KW"/>
</dbReference>
<feature type="domain" description="SMP-30/Gluconolactonase/LRE-like region" evidence="4">
    <location>
        <begin position="30"/>
        <end position="285"/>
    </location>
</feature>
<keyword evidence="3" id="KW-0479">Metal-binding</keyword>
<dbReference type="InterPro" id="IPR011042">
    <property type="entry name" value="6-blade_b-propeller_TolB-like"/>
</dbReference>
<dbReference type="EMBL" id="CASHTH010002664">
    <property type="protein sequence ID" value="CAI8033400.1"/>
    <property type="molecule type" value="Genomic_DNA"/>
</dbReference>
<keyword evidence="1" id="KW-0378">Hydrolase</keyword>
<comment type="cofactor">
    <cofactor evidence="3">
        <name>Zn(2+)</name>
        <dbReference type="ChEBI" id="CHEBI:29105"/>
    </cofactor>
    <text evidence="3">Binds 1 divalent metal cation per subunit.</text>
</comment>
<comment type="caution">
    <text evidence="5">The sequence shown here is derived from an EMBL/GenBank/DDBJ whole genome shotgun (WGS) entry which is preliminary data.</text>
</comment>
<dbReference type="GO" id="GO:0046872">
    <property type="term" value="F:metal ion binding"/>
    <property type="evidence" value="ECO:0007669"/>
    <property type="project" value="UniProtKB-KW"/>
</dbReference>
<keyword evidence="3" id="KW-0862">Zinc</keyword>
<dbReference type="SUPFAM" id="SSF63829">
    <property type="entry name" value="Calcium-dependent phosphotriesterase"/>
    <property type="match status" value="1"/>
</dbReference>
<evidence type="ECO:0000256" key="3">
    <source>
        <dbReference type="PIRSR" id="PIRSR605511-2"/>
    </source>
</evidence>
<dbReference type="PRINTS" id="PR01790">
    <property type="entry name" value="SMP30FAMILY"/>
</dbReference>
<evidence type="ECO:0000256" key="1">
    <source>
        <dbReference type="ARBA" id="ARBA00022801"/>
    </source>
</evidence>
<evidence type="ECO:0000256" key="2">
    <source>
        <dbReference type="PIRSR" id="PIRSR605511-1"/>
    </source>
</evidence>
<dbReference type="Gene3D" id="2.120.10.30">
    <property type="entry name" value="TolB, C-terminal domain"/>
    <property type="match status" value="1"/>
</dbReference>
<gene>
    <name evidence="5" type="ORF">GBAR_LOCUS18839</name>
</gene>
<sequence>MPVQQLSPELERIVSQDQAVEVLGTGYVIAEGPLWWSEEQYLLFSEVRGNRRWKWTASEGLTLVQEPTNNANGLTRDPQGRLVMCEGGARRVTRVEHDGSVTVIANSYHGRPLNRPNDVVVKSDGSIYFTDPGGPSPDTGLDFSGVYRVSADLSTINLLVRDYVLPNGLAFSPDESVLYINDSQGVSVDIGNMFRSTGRIDAFDVRPTGMLANRRVFCELRGEMSGIPDGMKVDVEGNVYCTGPGGVWIVDSAGMHLGTILTEVEHTTNMAWGGEDWKTLFITTADRLARIQLKVSGLPVPTQSS</sequence>
<dbReference type="InterPro" id="IPR005511">
    <property type="entry name" value="SMP-30"/>
</dbReference>
<dbReference type="AlphaFoldDB" id="A0AA35X0D4"/>
<dbReference type="InterPro" id="IPR051262">
    <property type="entry name" value="SMP-30/CGR1_Lactonase"/>
</dbReference>
<feature type="binding site" evidence="3">
    <location>
        <position position="31"/>
    </location>
    <ligand>
        <name>a divalent metal cation</name>
        <dbReference type="ChEBI" id="CHEBI:60240"/>
    </ligand>
</feature>
<evidence type="ECO:0000313" key="6">
    <source>
        <dbReference type="Proteomes" id="UP001174909"/>
    </source>
</evidence>
<protein>
    <submittedName>
        <fullName evidence="5">Gluconolactonase</fullName>
    </submittedName>
</protein>
<dbReference type="PANTHER" id="PTHR47572:SF4">
    <property type="entry name" value="LACTONASE DRP35"/>
    <property type="match status" value="1"/>
</dbReference>